<dbReference type="GeneID" id="9815423"/>
<evidence type="ECO:0000313" key="1">
    <source>
        <dbReference type="EMBL" id="EFP03317.1"/>
    </source>
</evidence>
<dbReference type="Proteomes" id="UP000008281">
    <property type="component" value="Unassembled WGS sequence"/>
</dbReference>
<protein>
    <submittedName>
        <fullName evidence="1">Uncharacterized protein</fullName>
    </submittedName>
</protein>
<evidence type="ECO:0000313" key="2">
    <source>
        <dbReference type="Proteomes" id="UP000008281"/>
    </source>
</evidence>
<name>E3LM85_CAERE</name>
<sequence>MGDLFERNCAFTNINDTDFEQSSFNQFKEENGDRPTSAIDLNNDNSGSIDEDIIPASDSSWNCQEETEIQLEEIYTDNNCNDFHDSIDPPKSFPPTISEEGYYQQNKGNLFGRPFSIKMGAGQSLLRFLRRIVPNDYDRINITGSSNQLHERSHNQRVDAERGGTFSRIPSEFEGVPDRINSYLLWNRQDLNNVPIYYPYIDNNDNDGTIDREFIHVELVSNCQEESEIQLEDSSIDNNCNVSEYNINTEISNTLSGLTRNLQPNVIMEEGQVFIPTL</sequence>
<dbReference type="AlphaFoldDB" id="E3LM85"/>
<dbReference type="KEGG" id="crq:GCK72_002056"/>
<proteinExistence type="predicted"/>
<gene>
    <name evidence="1" type="ORF">CRE_28089</name>
</gene>
<dbReference type="InParanoid" id="E3LM85"/>
<dbReference type="CTD" id="9815423"/>
<keyword evidence="2" id="KW-1185">Reference proteome</keyword>
<dbReference type="HOGENOM" id="CLU_1001987_0_0_1"/>
<dbReference type="EMBL" id="DS268411">
    <property type="protein sequence ID" value="EFP03317.1"/>
    <property type="molecule type" value="Genomic_DNA"/>
</dbReference>
<organism evidence="2">
    <name type="scientific">Caenorhabditis remanei</name>
    <name type="common">Caenorhabditis vulgaris</name>
    <dbReference type="NCBI Taxonomy" id="31234"/>
    <lineage>
        <taxon>Eukaryota</taxon>
        <taxon>Metazoa</taxon>
        <taxon>Ecdysozoa</taxon>
        <taxon>Nematoda</taxon>
        <taxon>Chromadorea</taxon>
        <taxon>Rhabditida</taxon>
        <taxon>Rhabditina</taxon>
        <taxon>Rhabditomorpha</taxon>
        <taxon>Rhabditoidea</taxon>
        <taxon>Rhabditidae</taxon>
        <taxon>Peloderinae</taxon>
        <taxon>Caenorhabditis</taxon>
    </lineage>
</organism>
<accession>E3LM85</accession>
<dbReference type="eggNOG" id="ENOG502TDUV">
    <property type="taxonomic scope" value="Eukaryota"/>
</dbReference>
<dbReference type="OrthoDB" id="5898807at2759"/>
<dbReference type="RefSeq" id="XP_003115182.2">
    <property type="nucleotide sequence ID" value="XM_003115134.2"/>
</dbReference>
<reference evidence="1" key="1">
    <citation type="submission" date="2007-07" db="EMBL/GenBank/DDBJ databases">
        <title>PCAP assembly of the Caenorhabditis remanei genome.</title>
        <authorList>
            <consortium name="The Caenorhabditis remanei Sequencing Consortium"/>
            <person name="Wilson R.K."/>
        </authorList>
    </citation>
    <scope>NUCLEOTIDE SEQUENCE [LARGE SCALE GENOMIC DNA]</scope>
    <source>
        <strain evidence="1">PB4641</strain>
    </source>
</reference>